<evidence type="ECO:0000256" key="1">
    <source>
        <dbReference type="ARBA" id="ARBA00022857"/>
    </source>
</evidence>
<keyword evidence="2" id="KW-0560">Oxidoreductase</keyword>
<dbReference type="Gene3D" id="3.40.50.720">
    <property type="entry name" value="NAD(P)-binding Rossmann-like Domain"/>
    <property type="match status" value="1"/>
</dbReference>
<gene>
    <name evidence="4" type="ORF">MIND_00217500</name>
</gene>
<dbReference type="InterPro" id="IPR036291">
    <property type="entry name" value="NAD(P)-bd_dom_sf"/>
</dbReference>
<protein>
    <submittedName>
        <fullName evidence="4">PKS-ER domain-containing protein</fullName>
    </submittedName>
</protein>
<dbReference type="InterPro" id="IPR013154">
    <property type="entry name" value="ADH-like_N"/>
</dbReference>
<keyword evidence="1" id="KW-0521">NADP</keyword>
<dbReference type="GeneID" id="59341583"/>
<evidence type="ECO:0000313" key="4">
    <source>
        <dbReference type="EMBL" id="KAF7312054.1"/>
    </source>
</evidence>
<sequence>MRAVMCPRAPIEARELVYSTDHPAPQPKDGHVLIRVKAFGLNRAELYARKGQLPGLSFPRIPGNEAVGIVQHAGGGLWKEGDVVAAMMGGMGVQFDGSYSEYTLVPHQFVSAAIKLPANVSWAQFAAIPVTFLTAWGILKSALKLEAGESLLIRGGSSSLGLALAALATSKSPHFGFSASSVISSTRTEAKATILKESGAHHAVVDPPTGNISETVKKLSPNEMGVNKAVELVGPPVLADTMAALTPNGVVAMVGTLSNVWSMEFRPWALLMPAKHITTFSGRSINLSTAPLQAIVDAVGSGELKLNVDKVFGIAETVDAHTYMESNAAAGKVVCLVD</sequence>
<evidence type="ECO:0000256" key="2">
    <source>
        <dbReference type="ARBA" id="ARBA00023002"/>
    </source>
</evidence>
<dbReference type="OrthoDB" id="203908at2759"/>
<evidence type="ECO:0000259" key="3">
    <source>
        <dbReference type="SMART" id="SM00829"/>
    </source>
</evidence>
<dbReference type="PANTHER" id="PTHR48106">
    <property type="entry name" value="QUINONE OXIDOREDUCTASE PIG3-RELATED"/>
    <property type="match status" value="1"/>
</dbReference>
<dbReference type="RefSeq" id="XP_037224162.1">
    <property type="nucleotide sequence ID" value="XM_037359067.1"/>
</dbReference>
<dbReference type="Proteomes" id="UP000636479">
    <property type="component" value="Unassembled WGS sequence"/>
</dbReference>
<dbReference type="Pfam" id="PF08240">
    <property type="entry name" value="ADH_N"/>
    <property type="match status" value="1"/>
</dbReference>
<dbReference type="PANTHER" id="PTHR48106:SF18">
    <property type="entry name" value="QUINONE OXIDOREDUCTASE PIG3"/>
    <property type="match status" value="1"/>
</dbReference>
<comment type="caution">
    <text evidence="4">The sequence shown here is derived from an EMBL/GenBank/DDBJ whole genome shotgun (WGS) entry which is preliminary data.</text>
</comment>
<dbReference type="SUPFAM" id="SSF51735">
    <property type="entry name" value="NAD(P)-binding Rossmann-fold domains"/>
    <property type="match status" value="1"/>
</dbReference>
<reference evidence="4" key="1">
    <citation type="submission" date="2020-05" db="EMBL/GenBank/DDBJ databases">
        <title>Mycena genomes resolve the evolution of fungal bioluminescence.</title>
        <authorList>
            <person name="Tsai I.J."/>
        </authorList>
    </citation>
    <scope>NUCLEOTIDE SEQUENCE</scope>
    <source>
        <strain evidence="4">171206Taipei</strain>
    </source>
</reference>
<dbReference type="Pfam" id="PF13602">
    <property type="entry name" value="ADH_zinc_N_2"/>
    <property type="match status" value="1"/>
</dbReference>
<keyword evidence="5" id="KW-1185">Reference proteome</keyword>
<dbReference type="EMBL" id="JACAZF010000002">
    <property type="protein sequence ID" value="KAF7312054.1"/>
    <property type="molecule type" value="Genomic_DNA"/>
</dbReference>
<dbReference type="InterPro" id="IPR011032">
    <property type="entry name" value="GroES-like_sf"/>
</dbReference>
<organism evidence="4 5">
    <name type="scientific">Mycena indigotica</name>
    <dbReference type="NCBI Taxonomy" id="2126181"/>
    <lineage>
        <taxon>Eukaryota</taxon>
        <taxon>Fungi</taxon>
        <taxon>Dikarya</taxon>
        <taxon>Basidiomycota</taxon>
        <taxon>Agaricomycotina</taxon>
        <taxon>Agaricomycetes</taxon>
        <taxon>Agaricomycetidae</taxon>
        <taxon>Agaricales</taxon>
        <taxon>Marasmiineae</taxon>
        <taxon>Mycenaceae</taxon>
        <taxon>Mycena</taxon>
    </lineage>
</organism>
<feature type="domain" description="Enoyl reductase (ER)" evidence="3">
    <location>
        <begin position="9"/>
        <end position="335"/>
    </location>
</feature>
<proteinExistence type="predicted"/>
<accession>A0A8H6WH23</accession>
<dbReference type="SUPFAM" id="SSF50129">
    <property type="entry name" value="GroES-like"/>
    <property type="match status" value="1"/>
</dbReference>
<evidence type="ECO:0000313" key="5">
    <source>
        <dbReference type="Proteomes" id="UP000636479"/>
    </source>
</evidence>
<dbReference type="InterPro" id="IPR020843">
    <property type="entry name" value="ER"/>
</dbReference>
<dbReference type="AlphaFoldDB" id="A0A8H6WH23"/>
<name>A0A8H6WH23_9AGAR</name>
<dbReference type="Gene3D" id="3.90.180.10">
    <property type="entry name" value="Medium-chain alcohol dehydrogenases, catalytic domain"/>
    <property type="match status" value="1"/>
</dbReference>
<dbReference type="GO" id="GO:0070402">
    <property type="term" value="F:NADPH binding"/>
    <property type="evidence" value="ECO:0007669"/>
    <property type="project" value="TreeGrafter"/>
</dbReference>
<dbReference type="SMART" id="SM00829">
    <property type="entry name" value="PKS_ER"/>
    <property type="match status" value="1"/>
</dbReference>
<dbReference type="GO" id="GO:0016651">
    <property type="term" value="F:oxidoreductase activity, acting on NAD(P)H"/>
    <property type="evidence" value="ECO:0007669"/>
    <property type="project" value="TreeGrafter"/>
</dbReference>